<reference evidence="11 12" key="1">
    <citation type="journal article" date="2015" name="Genome Biol. Evol.">
        <title>Phylogenomic analyses indicate that early fungi evolved digesting cell walls of algal ancestors of land plants.</title>
        <authorList>
            <person name="Chang Y."/>
            <person name="Wang S."/>
            <person name="Sekimoto S."/>
            <person name="Aerts A.L."/>
            <person name="Choi C."/>
            <person name="Clum A."/>
            <person name="LaButti K.M."/>
            <person name="Lindquist E.A."/>
            <person name="Yee Ngan C."/>
            <person name="Ohm R.A."/>
            <person name="Salamov A.A."/>
            <person name="Grigoriev I.V."/>
            <person name="Spatafora J.W."/>
            <person name="Berbee M.L."/>
        </authorList>
    </citation>
    <scope>NUCLEOTIDE SEQUENCE [LARGE SCALE GENOMIC DNA]</scope>
    <source>
        <strain evidence="11 12">JEL478</strain>
    </source>
</reference>
<dbReference type="InterPro" id="IPR011766">
    <property type="entry name" value="TPP_enzyme_TPP-bd"/>
</dbReference>
<evidence type="ECO:0000256" key="3">
    <source>
        <dbReference type="ARBA" id="ARBA00007812"/>
    </source>
</evidence>
<dbReference type="GO" id="GO:0000287">
    <property type="term" value="F:magnesium ion binding"/>
    <property type="evidence" value="ECO:0007669"/>
    <property type="project" value="InterPro"/>
</dbReference>
<dbReference type="EMBL" id="KQ965767">
    <property type="protein sequence ID" value="KXS14708.1"/>
    <property type="molecule type" value="Genomic_DNA"/>
</dbReference>
<gene>
    <name evidence="11" type="ORF">M427DRAFT_32916</name>
</gene>
<feature type="domain" description="Thiamine pyrophosphate enzyme N-terminal TPP-binding" evidence="10">
    <location>
        <begin position="223"/>
        <end position="337"/>
    </location>
</feature>
<comment type="cofactor">
    <cofactor evidence="1">
        <name>Mg(2+)</name>
        <dbReference type="ChEBI" id="CHEBI:18420"/>
    </cofactor>
</comment>
<dbReference type="SUPFAM" id="SSF52518">
    <property type="entry name" value="Thiamin diphosphate-binding fold (THDP-binding)"/>
    <property type="match status" value="2"/>
</dbReference>
<comment type="cofactor">
    <cofactor evidence="2">
        <name>thiamine diphosphate</name>
        <dbReference type="ChEBI" id="CHEBI:58937"/>
    </cofactor>
</comment>
<dbReference type="AlphaFoldDB" id="A0A139AD80"/>
<evidence type="ECO:0000313" key="12">
    <source>
        <dbReference type="Proteomes" id="UP000070544"/>
    </source>
</evidence>
<dbReference type="InterPro" id="IPR029061">
    <property type="entry name" value="THDP-binding"/>
</dbReference>
<dbReference type="InterPro" id="IPR012001">
    <property type="entry name" value="Thiamin_PyroP_enz_TPP-bd_dom"/>
</dbReference>
<evidence type="ECO:0000256" key="7">
    <source>
        <dbReference type="SAM" id="MobiDB-lite"/>
    </source>
</evidence>
<feature type="compositionally biased region" description="Polar residues" evidence="7">
    <location>
        <begin position="64"/>
        <end position="89"/>
    </location>
</feature>
<evidence type="ECO:0000259" key="10">
    <source>
        <dbReference type="Pfam" id="PF02776"/>
    </source>
</evidence>
<dbReference type="Gene3D" id="3.40.50.1220">
    <property type="entry name" value="TPP-binding domain"/>
    <property type="match status" value="1"/>
</dbReference>
<dbReference type="InterPro" id="IPR012000">
    <property type="entry name" value="Thiamin_PyroP_enz_cen_dom"/>
</dbReference>
<evidence type="ECO:0000256" key="6">
    <source>
        <dbReference type="RuleBase" id="RU362132"/>
    </source>
</evidence>
<keyword evidence="5 6" id="KW-0786">Thiamine pyrophosphate</keyword>
<feature type="domain" description="Thiamine pyrophosphate enzyme TPP-binding" evidence="9">
    <location>
        <begin position="662"/>
        <end position="801"/>
    </location>
</feature>
<dbReference type="Proteomes" id="UP000070544">
    <property type="component" value="Unassembled WGS sequence"/>
</dbReference>
<evidence type="ECO:0000256" key="2">
    <source>
        <dbReference type="ARBA" id="ARBA00001964"/>
    </source>
</evidence>
<comment type="similarity">
    <text evidence="3 6">Belongs to the TPP enzyme family.</text>
</comment>
<dbReference type="InterPro" id="IPR000399">
    <property type="entry name" value="TPP-bd_CS"/>
</dbReference>
<evidence type="ECO:0000259" key="8">
    <source>
        <dbReference type="Pfam" id="PF00205"/>
    </source>
</evidence>
<organism evidence="11 12">
    <name type="scientific">Gonapodya prolifera (strain JEL478)</name>
    <name type="common">Monoblepharis prolifera</name>
    <dbReference type="NCBI Taxonomy" id="1344416"/>
    <lineage>
        <taxon>Eukaryota</taxon>
        <taxon>Fungi</taxon>
        <taxon>Fungi incertae sedis</taxon>
        <taxon>Chytridiomycota</taxon>
        <taxon>Chytridiomycota incertae sedis</taxon>
        <taxon>Monoblepharidomycetes</taxon>
        <taxon>Monoblepharidales</taxon>
        <taxon>Gonapodyaceae</taxon>
        <taxon>Gonapodya</taxon>
    </lineage>
</organism>
<proteinExistence type="inferred from homology"/>
<dbReference type="GO" id="GO:0005948">
    <property type="term" value="C:acetolactate synthase complex"/>
    <property type="evidence" value="ECO:0007669"/>
    <property type="project" value="TreeGrafter"/>
</dbReference>
<dbReference type="Gene3D" id="3.40.50.970">
    <property type="match status" value="2"/>
</dbReference>
<dbReference type="Pfam" id="PF02776">
    <property type="entry name" value="TPP_enzyme_N"/>
    <property type="match status" value="1"/>
</dbReference>
<accession>A0A139AD80</accession>
<dbReference type="Pfam" id="PF00205">
    <property type="entry name" value="TPP_enzyme_M"/>
    <property type="match status" value="1"/>
</dbReference>
<dbReference type="GO" id="GO:0003984">
    <property type="term" value="F:acetolactate synthase activity"/>
    <property type="evidence" value="ECO:0007669"/>
    <property type="project" value="TreeGrafter"/>
</dbReference>
<feature type="domain" description="Thiamine pyrophosphate enzyme central" evidence="8">
    <location>
        <begin position="464"/>
        <end position="597"/>
    </location>
</feature>
<keyword evidence="12" id="KW-1185">Reference proteome</keyword>
<dbReference type="InterPro" id="IPR029035">
    <property type="entry name" value="DHS-like_NAD/FAD-binding_dom"/>
</dbReference>
<dbReference type="GO" id="GO:0009099">
    <property type="term" value="P:L-valine biosynthetic process"/>
    <property type="evidence" value="ECO:0007669"/>
    <property type="project" value="TreeGrafter"/>
</dbReference>
<dbReference type="InterPro" id="IPR045229">
    <property type="entry name" value="TPP_enz"/>
</dbReference>
<protein>
    <submittedName>
        <fullName evidence="11">Thiamin diphosphate-binding protein</fullName>
    </submittedName>
</protein>
<dbReference type="SUPFAM" id="SSF52467">
    <property type="entry name" value="DHS-like NAD/FAD-binding domain"/>
    <property type="match status" value="1"/>
</dbReference>
<dbReference type="GO" id="GO:0030976">
    <property type="term" value="F:thiamine pyrophosphate binding"/>
    <property type="evidence" value="ECO:0007669"/>
    <property type="project" value="InterPro"/>
</dbReference>
<evidence type="ECO:0000259" key="9">
    <source>
        <dbReference type="Pfam" id="PF02775"/>
    </source>
</evidence>
<dbReference type="OrthoDB" id="10006023at2759"/>
<dbReference type="CDD" id="cd02004">
    <property type="entry name" value="TPP_BZL_OCoD_HPCL"/>
    <property type="match status" value="1"/>
</dbReference>
<dbReference type="STRING" id="1344416.A0A139AD80"/>
<dbReference type="PANTHER" id="PTHR18968">
    <property type="entry name" value="THIAMINE PYROPHOSPHATE ENZYMES"/>
    <property type="match status" value="1"/>
</dbReference>
<name>A0A139AD80_GONPJ</name>
<keyword evidence="4" id="KW-0479">Metal-binding</keyword>
<evidence type="ECO:0000256" key="1">
    <source>
        <dbReference type="ARBA" id="ARBA00001946"/>
    </source>
</evidence>
<dbReference type="PANTHER" id="PTHR18968:SF166">
    <property type="entry name" value="2-HYDROXYACYL-COA LYASE 2"/>
    <property type="match status" value="1"/>
</dbReference>
<evidence type="ECO:0000256" key="4">
    <source>
        <dbReference type="ARBA" id="ARBA00022723"/>
    </source>
</evidence>
<feature type="region of interest" description="Disordered" evidence="7">
    <location>
        <begin position="1"/>
        <end position="90"/>
    </location>
</feature>
<feature type="compositionally biased region" description="Basic and acidic residues" evidence="7">
    <location>
        <begin position="32"/>
        <end position="56"/>
    </location>
</feature>
<dbReference type="PROSITE" id="PS00187">
    <property type="entry name" value="TPP_ENZYMES"/>
    <property type="match status" value="1"/>
</dbReference>
<evidence type="ECO:0000256" key="5">
    <source>
        <dbReference type="ARBA" id="ARBA00023052"/>
    </source>
</evidence>
<dbReference type="GO" id="GO:0009097">
    <property type="term" value="P:isoleucine biosynthetic process"/>
    <property type="evidence" value="ECO:0007669"/>
    <property type="project" value="TreeGrafter"/>
</dbReference>
<dbReference type="GO" id="GO:0050660">
    <property type="term" value="F:flavin adenine dinucleotide binding"/>
    <property type="evidence" value="ECO:0007669"/>
    <property type="project" value="TreeGrafter"/>
</dbReference>
<evidence type="ECO:0000313" key="11">
    <source>
        <dbReference type="EMBL" id="KXS14708.1"/>
    </source>
</evidence>
<dbReference type="Pfam" id="PF02775">
    <property type="entry name" value="TPP_enzyme_C"/>
    <property type="match status" value="1"/>
</dbReference>
<sequence length="826" mass="87678">MGGDLDDDIDPIDEDSYEESNETNQSPPLESFHVRDAVHSDQADDSDIQHEEKETVVEPASHHSIITPQVLSPSNSESRTVSAASTRPNPANVFVAQPSLGDTAKSLDRVGQIAGHVTGGTEQGNGSREKLRQQALRASKVATVMALSMLKELALEKPIHYPILAFLGFLRLLPRFLSDAVPNRTVFHVAATLAAYRLWKHFISGMEIHRLITGKVDHHSPLHGGHLAAHALRAHNVKAIFTLAGGHVAPVLVAAEEIGIRVVDVRDEATAVFAADGYARLTGGVGVAVVTAGPGLTNTITAVKNAQMAESPVLVISGAAATLLKGRGALQDIDQLAVMKPLCKSTHTATRVRSIPPTLLTAIQHALTPPMGPVYVELPIDTLYPISLVAKNVGASGGGGPGKGIGAALVESLLAAYVRFVFADAFEGFGYRQPTPAGESPLVPMHTLVPLPVPRTPFSQRPTSRALNVLLSSRRPVLLMGSQCVARGPEAARRVADAVRSLGVPVFLAGMSRGLLGVDGGGCQLRQVRKQALKTADVIVLAGITPDFRLDYGRVLSRKAKIIACNANPSSLRLNAGLFWTPEVAILGDPGDFVEALAKGVKGKAWEKDEKWVGELTEAERKKEEENRTKSLTTTAPSTLNPLSVLYALDRHLPADAILVADGGDFVGTAAYILRPRGPLGWLDPGAFGTLGVGAGFAIAAKVVHPERPVWVVFGDGSFGWAEAEVDTWVRHKLGIMAIIGNDAKWAQIAREQVHMLGRPTACILSRTADYAAAGRAMGGRGWTVKINGELDKVLEEAVDAAGRGEAGVLDVWIGETDFREGSVSV</sequence>
<feature type="compositionally biased region" description="Acidic residues" evidence="7">
    <location>
        <begin position="1"/>
        <end position="21"/>
    </location>
</feature>
<dbReference type="CDD" id="cd07035">
    <property type="entry name" value="TPP_PYR_POX_like"/>
    <property type="match status" value="1"/>
</dbReference>